<dbReference type="Proteomes" id="UP000183385">
    <property type="component" value="Unassembled WGS sequence"/>
</dbReference>
<feature type="domain" description="Secretin/TonB short N-terminal" evidence="18">
    <location>
        <begin position="52"/>
        <end position="103"/>
    </location>
</feature>
<evidence type="ECO:0000256" key="11">
    <source>
        <dbReference type="ARBA" id="ARBA00023136"/>
    </source>
</evidence>
<accession>A0AAQ1HP65</accession>
<dbReference type="Gene3D" id="2.40.170.20">
    <property type="entry name" value="TonB-dependent receptor, beta-barrel domain"/>
    <property type="match status" value="1"/>
</dbReference>
<feature type="chain" id="PRO_5042944475" evidence="17">
    <location>
        <begin position="25"/>
        <end position="790"/>
    </location>
</feature>
<organism evidence="19 20">
    <name type="scientific">Pseudomonas citronellolis</name>
    <dbReference type="NCBI Taxonomy" id="53408"/>
    <lineage>
        <taxon>Bacteria</taxon>
        <taxon>Pseudomonadati</taxon>
        <taxon>Pseudomonadota</taxon>
        <taxon>Gammaproteobacteria</taxon>
        <taxon>Pseudomonadales</taxon>
        <taxon>Pseudomonadaceae</taxon>
        <taxon>Pseudomonas</taxon>
    </lineage>
</organism>
<evidence type="ECO:0000256" key="2">
    <source>
        <dbReference type="ARBA" id="ARBA00009810"/>
    </source>
</evidence>
<keyword evidence="5" id="KW-0410">Iron transport</keyword>
<comment type="similarity">
    <text evidence="2 14 16">Belongs to the TonB-dependent receptor family.</text>
</comment>
<keyword evidence="4 14" id="KW-1134">Transmembrane beta strand</keyword>
<evidence type="ECO:0000256" key="13">
    <source>
        <dbReference type="ARBA" id="ARBA00023237"/>
    </source>
</evidence>
<evidence type="ECO:0000256" key="9">
    <source>
        <dbReference type="ARBA" id="ARBA00023065"/>
    </source>
</evidence>
<dbReference type="InterPro" id="IPR010917">
    <property type="entry name" value="TonB_rcpt_CS"/>
</dbReference>
<evidence type="ECO:0000256" key="15">
    <source>
        <dbReference type="PROSITE-ProRule" id="PRU10144"/>
    </source>
</evidence>
<evidence type="ECO:0000256" key="3">
    <source>
        <dbReference type="ARBA" id="ARBA00022448"/>
    </source>
</evidence>
<keyword evidence="8" id="KW-0408">Iron</keyword>
<keyword evidence="13 14" id="KW-0998">Cell outer membrane</keyword>
<dbReference type="Gene3D" id="3.55.50.30">
    <property type="match status" value="1"/>
</dbReference>
<dbReference type="EMBL" id="FOLS01000014">
    <property type="protein sequence ID" value="SFD01406.1"/>
    <property type="molecule type" value="Genomic_DNA"/>
</dbReference>
<dbReference type="FunFam" id="2.170.130.10:FF:000010">
    <property type="entry name" value="Ferripyoverdine receptor"/>
    <property type="match status" value="1"/>
</dbReference>
<dbReference type="NCBIfam" id="TIGR01783">
    <property type="entry name" value="TonB-siderophor"/>
    <property type="match status" value="1"/>
</dbReference>
<dbReference type="InterPro" id="IPR010105">
    <property type="entry name" value="TonB_sidphr_rcpt"/>
</dbReference>
<evidence type="ECO:0000256" key="4">
    <source>
        <dbReference type="ARBA" id="ARBA00022452"/>
    </source>
</evidence>
<protein>
    <submittedName>
        <fullName evidence="19">Outer-membrane receptor for ferric coprogen and ferric-rhodotorulic acid</fullName>
    </submittedName>
</protein>
<dbReference type="InterPro" id="IPR036942">
    <property type="entry name" value="Beta-barrel_TonB_sf"/>
</dbReference>
<keyword evidence="7 17" id="KW-0732">Signal</keyword>
<dbReference type="InterPro" id="IPR000531">
    <property type="entry name" value="Beta-barrel_TonB"/>
</dbReference>
<evidence type="ECO:0000256" key="7">
    <source>
        <dbReference type="ARBA" id="ARBA00022729"/>
    </source>
</evidence>
<dbReference type="GO" id="GO:0015344">
    <property type="term" value="F:siderophore uptake transmembrane transporter activity"/>
    <property type="evidence" value="ECO:0007669"/>
    <property type="project" value="TreeGrafter"/>
</dbReference>
<feature type="signal peptide" evidence="17">
    <location>
        <begin position="1"/>
        <end position="24"/>
    </location>
</feature>
<evidence type="ECO:0000256" key="5">
    <source>
        <dbReference type="ARBA" id="ARBA00022496"/>
    </source>
</evidence>
<dbReference type="GO" id="GO:0009279">
    <property type="term" value="C:cell outer membrane"/>
    <property type="evidence" value="ECO:0007669"/>
    <property type="project" value="UniProtKB-SubCell"/>
</dbReference>
<keyword evidence="11 14" id="KW-0472">Membrane</keyword>
<comment type="subcellular location">
    <subcellularLocation>
        <location evidence="1 14">Cell outer membrane</location>
        <topology evidence="1 14">Multi-pass membrane protein</topology>
    </subcellularLocation>
</comment>
<comment type="caution">
    <text evidence="19">The sequence shown here is derived from an EMBL/GenBank/DDBJ whole genome shotgun (WGS) entry which is preliminary data.</text>
</comment>
<dbReference type="GO" id="GO:0015891">
    <property type="term" value="P:siderophore transport"/>
    <property type="evidence" value="ECO:0007669"/>
    <property type="project" value="InterPro"/>
</dbReference>
<dbReference type="Pfam" id="PF00593">
    <property type="entry name" value="TonB_dep_Rec_b-barrel"/>
    <property type="match status" value="1"/>
</dbReference>
<dbReference type="PANTHER" id="PTHR32552:SF74">
    <property type="entry name" value="HYDROXAMATE SIDEROPHORE RECEPTOR FHUE"/>
    <property type="match status" value="1"/>
</dbReference>
<proteinExistence type="inferred from homology"/>
<evidence type="ECO:0000256" key="14">
    <source>
        <dbReference type="PROSITE-ProRule" id="PRU01360"/>
    </source>
</evidence>
<reference evidence="19 20" key="1">
    <citation type="submission" date="2016-10" db="EMBL/GenBank/DDBJ databases">
        <authorList>
            <person name="Varghese N."/>
            <person name="Submissions S."/>
        </authorList>
    </citation>
    <scope>NUCLEOTIDE SEQUENCE [LARGE SCALE GENOMIC DNA]</scope>
    <source>
        <strain evidence="19 20">LMG 18378</strain>
    </source>
</reference>
<keyword evidence="12 19" id="KW-0675">Receptor</keyword>
<dbReference type="PANTHER" id="PTHR32552">
    <property type="entry name" value="FERRICHROME IRON RECEPTOR-RELATED"/>
    <property type="match status" value="1"/>
</dbReference>
<dbReference type="SMART" id="SM00965">
    <property type="entry name" value="STN"/>
    <property type="match status" value="1"/>
</dbReference>
<dbReference type="CDD" id="cd01347">
    <property type="entry name" value="ligand_gated_channel"/>
    <property type="match status" value="1"/>
</dbReference>
<evidence type="ECO:0000256" key="8">
    <source>
        <dbReference type="ARBA" id="ARBA00023004"/>
    </source>
</evidence>
<dbReference type="InterPro" id="IPR039426">
    <property type="entry name" value="TonB-dep_rcpt-like"/>
</dbReference>
<evidence type="ECO:0000313" key="19">
    <source>
        <dbReference type="EMBL" id="SFD01406.1"/>
    </source>
</evidence>
<feature type="short sequence motif" description="TonB C-terminal box" evidence="15">
    <location>
        <begin position="773"/>
        <end position="790"/>
    </location>
</feature>
<dbReference type="InterPro" id="IPR037066">
    <property type="entry name" value="Plug_dom_sf"/>
</dbReference>
<dbReference type="SUPFAM" id="SSF56935">
    <property type="entry name" value="Porins"/>
    <property type="match status" value="1"/>
</dbReference>
<keyword evidence="10 16" id="KW-0798">TonB box</keyword>
<dbReference type="InterPro" id="IPR012910">
    <property type="entry name" value="Plug_dom"/>
</dbReference>
<evidence type="ECO:0000313" key="20">
    <source>
        <dbReference type="Proteomes" id="UP000183385"/>
    </source>
</evidence>
<keyword evidence="9" id="KW-0406">Ion transport</keyword>
<dbReference type="Gene3D" id="2.170.130.10">
    <property type="entry name" value="TonB-dependent receptor, plug domain"/>
    <property type="match status" value="1"/>
</dbReference>
<name>A0AAQ1HP65_9PSED</name>
<evidence type="ECO:0000256" key="12">
    <source>
        <dbReference type="ARBA" id="ARBA00023170"/>
    </source>
</evidence>
<keyword evidence="20" id="KW-1185">Reference proteome</keyword>
<evidence type="ECO:0000259" key="18">
    <source>
        <dbReference type="SMART" id="SM00965"/>
    </source>
</evidence>
<dbReference type="PROSITE" id="PS52016">
    <property type="entry name" value="TONB_DEPENDENT_REC_3"/>
    <property type="match status" value="1"/>
</dbReference>
<dbReference type="GO" id="GO:0038023">
    <property type="term" value="F:signaling receptor activity"/>
    <property type="evidence" value="ECO:0007669"/>
    <property type="project" value="InterPro"/>
</dbReference>
<gene>
    <name evidence="19" type="ORF">SAMN05216577_114121</name>
</gene>
<evidence type="ECO:0000256" key="16">
    <source>
        <dbReference type="RuleBase" id="RU003357"/>
    </source>
</evidence>
<keyword evidence="3 14" id="KW-0813">Transport</keyword>
<dbReference type="InterPro" id="IPR011662">
    <property type="entry name" value="Secretin/TonB_short_N"/>
</dbReference>
<dbReference type="PROSITE" id="PS01156">
    <property type="entry name" value="TONB_DEPENDENT_REC_2"/>
    <property type="match status" value="1"/>
</dbReference>
<dbReference type="RefSeq" id="WP_116426168.1">
    <property type="nucleotide sequence ID" value="NZ_BGPP01000024.1"/>
</dbReference>
<evidence type="ECO:0000256" key="10">
    <source>
        <dbReference type="ARBA" id="ARBA00023077"/>
    </source>
</evidence>
<dbReference type="AlphaFoldDB" id="A0AAQ1HP65"/>
<dbReference type="Pfam" id="PF07660">
    <property type="entry name" value="STN"/>
    <property type="match status" value="1"/>
</dbReference>
<dbReference type="Pfam" id="PF07715">
    <property type="entry name" value="Plug"/>
    <property type="match status" value="1"/>
</dbReference>
<keyword evidence="6 14" id="KW-0812">Transmembrane</keyword>
<evidence type="ECO:0000256" key="1">
    <source>
        <dbReference type="ARBA" id="ARBA00004571"/>
    </source>
</evidence>
<evidence type="ECO:0000256" key="17">
    <source>
        <dbReference type="SAM" id="SignalP"/>
    </source>
</evidence>
<evidence type="ECO:0000256" key="6">
    <source>
        <dbReference type="ARBA" id="ARBA00022692"/>
    </source>
</evidence>
<sequence length="790" mass="86932">MPTPWPRAFATTLVLAVASAQSFAANGQRLHFELPAASLAETLNAIARQSGQVISLDPALVRDKRAPAIHGELSAEQALERALRGSGLQLKVTASGAYSVEPAPTDSALEMGSTTVTGQGLGATTEHSGSYTTGDMQTATRLPLSIRETPQAVTVMTRQRMDDQAMTSITDVVQYTPGLFLSHADGPGRPSFSARGFDIDNVMYDGLPSAYQGWTIGVQPNLAMFDRVEVIRGATGLVTGSGNPSAAINMVRKRPTSAPQVSLTGAAGRWDDYRGELDASGPLNDSGTLRGRVVGSYRDADSFRDEEEQDHGLFYTVGEADLGEDTTLTLGFSRQEDKTNLFWGGLPLGVDGHHLDLPRSTYPGSDWENKEQKTNTLFGNLEHRLDHGWTLRLAAMAASQDGLFSGTYLRRDTALDLYHQAYQGRYDEDQNAFDLYASGPVRLFDREHEIVAGVSRRETDRTTQNYSGGGIIPIGAAKPDFIRSYKAHDVTTQEGSYLTGRFSLADPLKLILGGRLDWYEYDDRKSDADYKVVRNVTRYAGLVYDLDEHHSLYASYTDIFQPQTQKDTGGALLAPIEGKNYEIGVKGEYFDGALNASAAVFQIDQKNRASLLDDQSACPTFPSESCYEAAGLVRSQGLDLELQGALSEYWQVGAGFTYTRARYKHDADPANEGQRFSTDTPERLFKLTSLYHLQGPLEKWRVGGSLYWQSRIYNDVDLADGSRYRVEQGSYAIAGLVAGYRANEHLDLQLNVDNLFDRTYYSAIGYDIYWGSTDTYGTPRSYMLTAKYDF</sequence>